<dbReference type="GeneID" id="81625088"/>
<evidence type="ECO:0000256" key="1">
    <source>
        <dbReference type="ARBA" id="ARBA00023015"/>
    </source>
</evidence>
<dbReference type="AlphaFoldDB" id="A0A9X0BUJ9"/>
<keyword evidence="1" id="KW-0805">Transcription regulation</keyword>
<dbReference type="RefSeq" id="XP_056790033.1">
    <property type="nucleotide sequence ID" value="XM_056934839.1"/>
</dbReference>
<dbReference type="SUPFAM" id="SSF57701">
    <property type="entry name" value="Zn2/Cys6 DNA-binding domain"/>
    <property type="match status" value="1"/>
</dbReference>
<reference evidence="7" key="1">
    <citation type="submission" date="2022-12" db="EMBL/GenBank/DDBJ databases">
        <authorList>
            <person name="Petersen C."/>
        </authorList>
    </citation>
    <scope>NUCLEOTIDE SEQUENCE</scope>
    <source>
        <strain evidence="7">IBT 30728</strain>
    </source>
</reference>
<evidence type="ECO:0000313" key="8">
    <source>
        <dbReference type="Proteomes" id="UP001148312"/>
    </source>
</evidence>
<evidence type="ECO:0000313" key="7">
    <source>
        <dbReference type="EMBL" id="KAJ5485249.1"/>
    </source>
</evidence>
<dbReference type="Gene3D" id="4.10.240.10">
    <property type="entry name" value="Zn(2)-C6 fungal-type DNA-binding domain"/>
    <property type="match status" value="1"/>
</dbReference>
<dbReference type="PROSITE" id="PS00463">
    <property type="entry name" value="ZN2_CY6_FUNGAL_1"/>
    <property type="match status" value="1"/>
</dbReference>
<evidence type="ECO:0000256" key="2">
    <source>
        <dbReference type="ARBA" id="ARBA00023125"/>
    </source>
</evidence>
<dbReference type="SMART" id="SM00066">
    <property type="entry name" value="GAL4"/>
    <property type="match status" value="1"/>
</dbReference>
<protein>
    <recommendedName>
        <fullName evidence="6">Zn(2)-C6 fungal-type domain-containing protein</fullName>
    </recommendedName>
</protein>
<keyword evidence="2" id="KW-0238">DNA-binding</keyword>
<dbReference type="GO" id="GO:0008270">
    <property type="term" value="F:zinc ion binding"/>
    <property type="evidence" value="ECO:0007669"/>
    <property type="project" value="InterPro"/>
</dbReference>
<gene>
    <name evidence="7" type="ORF">N7539_005237</name>
</gene>
<feature type="domain" description="Zn(2)-C6 fungal-type" evidence="6">
    <location>
        <begin position="38"/>
        <end position="66"/>
    </location>
</feature>
<dbReference type="Pfam" id="PF00172">
    <property type="entry name" value="Zn_clus"/>
    <property type="match status" value="1"/>
</dbReference>
<dbReference type="Proteomes" id="UP001148312">
    <property type="component" value="Unassembled WGS sequence"/>
</dbReference>
<dbReference type="InterPro" id="IPR050675">
    <property type="entry name" value="OAF3"/>
</dbReference>
<dbReference type="PANTHER" id="PTHR31069">
    <property type="entry name" value="OLEATE-ACTIVATED TRANSCRIPTION FACTOR 1-RELATED"/>
    <property type="match status" value="1"/>
</dbReference>
<proteinExistence type="predicted"/>
<dbReference type="GO" id="GO:0003677">
    <property type="term" value="F:DNA binding"/>
    <property type="evidence" value="ECO:0007669"/>
    <property type="project" value="UniProtKB-KW"/>
</dbReference>
<sequence length="288" mass="31952">MPPSTSHPHIQRKDSTTSSTTGTTSTTATNNRHRSHKGCWTCKRKRIQCDEAHPACSRCTSRGVLCEGYEIRLRWGAGIASRGRFNGAEKPSEESIPPPSRRRWDLREKSRRASGSGCGGNEMSKSGNGQGQPVLLAVDTETISRSRLESGSASFPCFDRAEKDRRRASSFSVSHQEQEHSPDSLHFLSYPAQITLYSERRTVNILNEPVGDFSGDFLNVTKHFQLPVSTRIISQSATEQHQHQHQHQHRYHRCLEDLQPTLHVDVHATNHPPSASLGGGGGRPGIFA</sequence>
<dbReference type="PANTHER" id="PTHR31069:SF32">
    <property type="entry name" value="ARGININE METABOLISM REGULATION PROTEIN II"/>
    <property type="match status" value="1"/>
</dbReference>
<feature type="compositionally biased region" description="Low complexity" evidence="5">
    <location>
        <begin position="16"/>
        <end position="29"/>
    </location>
</feature>
<dbReference type="EMBL" id="JAPWDQ010000005">
    <property type="protein sequence ID" value="KAJ5485249.1"/>
    <property type="molecule type" value="Genomic_DNA"/>
</dbReference>
<organism evidence="7 8">
    <name type="scientific">Penicillium diatomitis</name>
    <dbReference type="NCBI Taxonomy" id="2819901"/>
    <lineage>
        <taxon>Eukaryota</taxon>
        <taxon>Fungi</taxon>
        <taxon>Dikarya</taxon>
        <taxon>Ascomycota</taxon>
        <taxon>Pezizomycotina</taxon>
        <taxon>Eurotiomycetes</taxon>
        <taxon>Eurotiomycetidae</taxon>
        <taxon>Eurotiales</taxon>
        <taxon>Aspergillaceae</taxon>
        <taxon>Penicillium</taxon>
    </lineage>
</organism>
<comment type="caution">
    <text evidence="7">The sequence shown here is derived from an EMBL/GenBank/DDBJ whole genome shotgun (WGS) entry which is preliminary data.</text>
</comment>
<keyword evidence="8" id="KW-1185">Reference proteome</keyword>
<name>A0A9X0BUJ9_9EURO</name>
<dbReference type="GO" id="GO:0000981">
    <property type="term" value="F:DNA-binding transcription factor activity, RNA polymerase II-specific"/>
    <property type="evidence" value="ECO:0007669"/>
    <property type="project" value="InterPro"/>
</dbReference>
<dbReference type="InterPro" id="IPR001138">
    <property type="entry name" value="Zn2Cys6_DnaBD"/>
</dbReference>
<evidence type="ECO:0000256" key="4">
    <source>
        <dbReference type="ARBA" id="ARBA00023242"/>
    </source>
</evidence>
<accession>A0A9X0BUJ9</accession>
<keyword evidence="4" id="KW-0539">Nucleus</keyword>
<evidence type="ECO:0000256" key="5">
    <source>
        <dbReference type="SAM" id="MobiDB-lite"/>
    </source>
</evidence>
<reference evidence="7" key="2">
    <citation type="journal article" date="2023" name="IMA Fungus">
        <title>Comparative genomic study of the Penicillium genus elucidates a diverse pangenome and 15 lateral gene transfer events.</title>
        <authorList>
            <person name="Petersen C."/>
            <person name="Sorensen T."/>
            <person name="Nielsen M.R."/>
            <person name="Sondergaard T.E."/>
            <person name="Sorensen J.L."/>
            <person name="Fitzpatrick D.A."/>
            <person name="Frisvad J.C."/>
            <person name="Nielsen K.L."/>
        </authorList>
    </citation>
    <scope>NUCLEOTIDE SEQUENCE</scope>
    <source>
        <strain evidence="7">IBT 30728</strain>
    </source>
</reference>
<dbReference type="CDD" id="cd00067">
    <property type="entry name" value="GAL4"/>
    <property type="match status" value="1"/>
</dbReference>
<evidence type="ECO:0000256" key="3">
    <source>
        <dbReference type="ARBA" id="ARBA00023163"/>
    </source>
</evidence>
<feature type="region of interest" description="Disordered" evidence="5">
    <location>
        <begin position="83"/>
        <end position="132"/>
    </location>
</feature>
<dbReference type="InterPro" id="IPR036864">
    <property type="entry name" value="Zn2-C6_fun-type_DNA-bd_sf"/>
</dbReference>
<dbReference type="PROSITE" id="PS50048">
    <property type="entry name" value="ZN2_CY6_FUNGAL_2"/>
    <property type="match status" value="1"/>
</dbReference>
<feature type="region of interest" description="Disordered" evidence="5">
    <location>
        <begin position="1"/>
        <end position="35"/>
    </location>
</feature>
<keyword evidence="3" id="KW-0804">Transcription</keyword>
<evidence type="ECO:0000259" key="6">
    <source>
        <dbReference type="PROSITE" id="PS50048"/>
    </source>
</evidence>